<accession>A0A1B6HQP3</accession>
<proteinExistence type="predicted"/>
<protein>
    <submittedName>
        <fullName evidence="1">Uncharacterized protein</fullName>
    </submittedName>
</protein>
<name>A0A1B6HQP3_9HEMI</name>
<dbReference type="AlphaFoldDB" id="A0A1B6HQP3"/>
<gene>
    <name evidence="1" type="ORF">g.9723</name>
</gene>
<organism evidence="1">
    <name type="scientific">Homalodisca liturata</name>
    <dbReference type="NCBI Taxonomy" id="320908"/>
    <lineage>
        <taxon>Eukaryota</taxon>
        <taxon>Metazoa</taxon>
        <taxon>Ecdysozoa</taxon>
        <taxon>Arthropoda</taxon>
        <taxon>Hexapoda</taxon>
        <taxon>Insecta</taxon>
        <taxon>Pterygota</taxon>
        <taxon>Neoptera</taxon>
        <taxon>Paraneoptera</taxon>
        <taxon>Hemiptera</taxon>
        <taxon>Auchenorrhyncha</taxon>
        <taxon>Membracoidea</taxon>
        <taxon>Cicadellidae</taxon>
        <taxon>Cicadellinae</taxon>
        <taxon>Proconiini</taxon>
        <taxon>Homalodisca</taxon>
    </lineage>
</organism>
<evidence type="ECO:0000313" key="1">
    <source>
        <dbReference type="EMBL" id="JAS76971.1"/>
    </source>
</evidence>
<feature type="non-terminal residue" evidence="1">
    <location>
        <position position="196"/>
    </location>
</feature>
<dbReference type="EMBL" id="GECU01030735">
    <property type="protein sequence ID" value="JAS76971.1"/>
    <property type="molecule type" value="Transcribed_RNA"/>
</dbReference>
<reference evidence="1" key="1">
    <citation type="submission" date="2015-11" db="EMBL/GenBank/DDBJ databases">
        <title>De novo transcriptome assembly of four potential Pierce s Disease insect vectors from Arizona vineyards.</title>
        <authorList>
            <person name="Tassone E.E."/>
        </authorList>
    </citation>
    <scope>NUCLEOTIDE SEQUENCE</scope>
</reference>
<sequence length="196" mass="22339">MVKILKKLLTNYCLINMDSRNSFDVFGTQIESIQNVDNSLNFDSLRNEFDNKLENLLQNLPDSDMFAVEIEDFKAEYDNKLANFMSSSEVADKIKTLKKEFEDGAKKIFTNLMSHIEKADKITEAIKVEKNYVSLANKKRIVGVRPGIDKHDVVVKEQILKPLKLSENIDIVDLHDPNVKNALDFKGKRLSSVSKG</sequence>